<organism evidence="2 3">
    <name type="scientific">Penicillium nalgiovense</name>
    <dbReference type="NCBI Taxonomy" id="60175"/>
    <lineage>
        <taxon>Eukaryota</taxon>
        <taxon>Fungi</taxon>
        <taxon>Dikarya</taxon>
        <taxon>Ascomycota</taxon>
        <taxon>Pezizomycotina</taxon>
        <taxon>Eurotiomycetes</taxon>
        <taxon>Eurotiomycetidae</taxon>
        <taxon>Eurotiales</taxon>
        <taxon>Aspergillaceae</taxon>
        <taxon>Penicillium</taxon>
    </lineage>
</organism>
<accession>A0A9W4MLB1</accession>
<feature type="transmembrane region" description="Helical" evidence="1">
    <location>
        <begin position="38"/>
        <end position="59"/>
    </location>
</feature>
<evidence type="ECO:0000256" key="1">
    <source>
        <dbReference type="SAM" id="Phobius"/>
    </source>
</evidence>
<keyword evidence="1" id="KW-0472">Membrane</keyword>
<dbReference type="AlphaFoldDB" id="A0A9W4MLB1"/>
<protein>
    <submittedName>
        <fullName evidence="2">Uncharacterized protein</fullName>
    </submittedName>
</protein>
<reference evidence="2" key="1">
    <citation type="submission" date="2021-07" db="EMBL/GenBank/DDBJ databases">
        <authorList>
            <person name="Branca A.L. A."/>
        </authorList>
    </citation>
    <scope>NUCLEOTIDE SEQUENCE</scope>
</reference>
<evidence type="ECO:0000313" key="2">
    <source>
        <dbReference type="EMBL" id="CAG7989372.1"/>
    </source>
</evidence>
<dbReference type="EMBL" id="CAJVNV010000044">
    <property type="protein sequence ID" value="CAG7989372.1"/>
    <property type="molecule type" value="Genomic_DNA"/>
</dbReference>
<gene>
    <name evidence="2" type="ORF">PNAL_LOCUS1552</name>
</gene>
<dbReference type="Proteomes" id="UP001153461">
    <property type="component" value="Unassembled WGS sequence"/>
</dbReference>
<proteinExistence type="predicted"/>
<comment type="caution">
    <text evidence="2">The sequence shown here is derived from an EMBL/GenBank/DDBJ whole genome shotgun (WGS) entry which is preliminary data.</text>
</comment>
<evidence type="ECO:0000313" key="3">
    <source>
        <dbReference type="Proteomes" id="UP001153461"/>
    </source>
</evidence>
<keyword evidence="1" id="KW-1133">Transmembrane helix</keyword>
<sequence>MLRGVLGRTVMIFVLVLVLALALALVRSYIMSVVMVMVVVLVMLIHVVELDACACACAISRHMYIYLHQVSSIRITRQSMACQIPKISNVTGQREEQQDNNLRMRRGASTGTVCRTGLRCGGDGRSRVRSCR</sequence>
<name>A0A9W4MLB1_PENNA</name>
<keyword evidence="1" id="KW-0812">Transmembrane</keyword>